<dbReference type="InterPro" id="IPR011761">
    <property type="entry name" value="ATP-grasp"/>
</dbReference>
<dbReference type="InterPro" id="IPR052032">
    <property type="entry name" value="ATP-dep_AA_Ligase"/>
</dbReference>
<organism evidence="6 7">
    <name type="scientific">Streptomyces caledonius</name>
    <dbReference type="NCBI Taxonomy" id="3134107"/>
    <lineage>
        <taxon>Bacteria</taxon>
        <taxon>Bacillati</taxon>
        <taxon>Actinomycetota</taxon>
        <taxon>Actinomycetes</taxon>
        <taxon>Kitasatosporales</taxon>
        <taxon>Streptomycetaceae</taxon>
        <taxon>Streptomyces</taxon>
    </lineage>
</organism>
<evidence type="ECO:0000256" key="4">
    <source>
        <dbReference type="PROSITE-ProRule" id="PRU00409"/>
    </source>
</evidence>
<dbReference type="EMBL" id="JBBKAM010000002">
    <property type="protein sequence ID" value="MEJ8642520.1"/>
    <property type="molecule type" value="Genomic_DNA"/>
</dbReference>
<dbReference type="PROSITE" id="PS50975">
    <property type="entry name" value="ATP_GRASP"/>
    <property type="match status" value="1"/>
</dbReference>
<proteinExistence type="predicted"/>
<comment type="caution">
    <text evidence="6">The sequence shown here is derived from an EMBL/GenBank/DDBJ whole genome shotgun (WGS) entry which is preliminary data.</text>
</comment>
<accession>A0ABU8U3Q9</accession>
<gene>
    <name evidence="6" type="ORF">WKI68_16065</name>
</gene>
<evidence type="ECO:0000313" key="7">
    <source>
        <dbReference type="Proteomes" id="UP001382904"/>
    </source>
</evidence>
<evidence type="ECO:0000256" key="3">
    <source>
        <dbReference type="ARBA" id="ARBA00022840"/>
    </source>
</evidence>
<keyword evidence="3 4" id="KW-0067">ATP-binding</keyword>
<dbReference type="Pfam" id="PF18603">
    <property type="entry name" value="LAL_C2"/>
    <property type="match status" value="1"/>
</dbReference>
<sequence length="432" mass="45717">MTSSSHPAGRGVLAVVESQLSNFGLTPLRAAHELGFHTVLVSNDPDRYRVVSLAEEVFTRHVDEIVRTDTNSVDAVVTALEPFRTDDRLRGVLTVTDYNIPIVAEAAARLGLPGLDPKAAVTCRDKLLMREACAAAGVAVPGFHQAVSEEDAWAAAERFGYPCVVKPMTESASIGVTLCRTPGEVLAAYREISSKPTDFRGQPRRPGALVEEYLLGFEVSVESVLVEGERVFLGVTDKALGPHPHFVEMGDTFPSMLSAPVREECIDLARRALEAVGHDFGAAHVEVKMTADGPFVVEVNGRMPGAEITQLIREATGIYLQREVVRLHAAQPADLTATRSRAAASRYLAAARSGVLASIDGADLARRVPGVVDVDLEAGPGETVRPAESNLDLLGYVVAVGDTTGDAVRRAEAALGQLTPVIDGSGAPSGGA</sequence>
<dbReference type="SMART" id="SM01209">
    <property type="entry name" value="GARS_A"/>
    <property type="match status" value="1"/>
</dbReference>
<dbReference type="InterPro" id="IPR040570">
    <property type="entry name" value="LAL_C2"/>
</dbReference>
<evidence type="ECO:0000256" key="2">
    <source>
        <dbReference type="ARBA" id="ARBA00022741"/>
    </source>
</evidence>
<protein>
    <submittedName>
        <fullName evidence="6">ATP-grasp domain-containing protein</fullName>
    </submittedName>
</protein>
<evidence type="ECO:0000313" key="6">
    <source>
        <dbReference type="EMBL" id="MEJ8642520.1"/>
    </source>
</evidence>
<evidence type="ECO:0000256" key="1">
    <source>
        <dbReference type="ARBA" id="ARBA00022598"/>
    </source>
</evidence>
<dbReference type="InterPro" id="IPR041472">
    <property type="entry name" value="BL00235/CARNS1_N"/>
</dbReference>
<dbReference type="Pfam" id="PF18130">
    <property type="entry name" value="ATPgrasp_N"/>
    <property type="match status" value="1"/>
</dbReference>
<keyword evidence="1" id="KW-0436">Ligase</keyword>
<dbReference type="Gene3D" id="3.40.50.20">
    <property type="match status" value="1"/>
</dbReference>
<evidence type="ECO:0000259" key="5">
    <source>
        <dbReference type="PROSITE" id="PS50975"/>
    </source>
</evidence>
<reference evidence="6 7" key="1">
    <citation type="submission" date="2024-03" db="EMBL/GenBank/DDBJ databases">
        <title>Novel Streptomyces species of biotechnological and ecological value are a feature of Machair soil.</title>
        <authorList>
            <person name="Prole J.R."/>
            <person name="Goodfellow M."/>
            <person name="Allenby N."/>
            <person name="Ward A.C."/>
        </authorList>
    </citation>
    <scope>NUCLEOTIDE SEQUENCE [LARGE SCALE GENOMIC DNA]</scope>
    <source>
        <strain evidence="6 7">MS1.HAVA.3</strain>
    </source>
</reference>
<dbReference type="Pfam" id="PF13535">
    <property type="entry name" value="ATP-grasp_4"/>
    <property type="match status" value="1"/>
</dbReference>
<keyword evidence="7" id="KW-1185">Reference proteome</keyword>
<dbReference type="SUPFAM" id="SSF56059">
    <property type="entry name" value="Glutathione synthetase ATP-binding domain-like"/>
    <property type="match status" value="1"/>
</dbReference>
<dbReference type="PANTHER" id="PTHR43585">
    <property type="entry name" value="FUMIPYRROLE BIOSYNTHESIS PROTEIN C"/>
    <property type="match status" value="1"/>
</dbReference>
<dbReference type="Proteomes" id="UP001382904">
    <property type="component" value="Unassembled WGS sequence"/>
</dbReference>
<dbReference type="Gene3D" id="3.30.470.20">
    <property type="entry name" value="ATP-grasp fold, B domain"/>
    <property type="match status" value="1"/>
</dbReference>
<dbReference type="PANTHER" id="PTHR43585:SF2">
    <property type="entry name" value="ATP-GRASP ENZYME FSQD"/>
    <property type="match status" value="1"/>
</dbReference>
<name>A0ABU8U3Q9_9ACTN</name>
<keyword evidence="2 4" id="KW-0547">Nucleotide-binding</keyword>
<feature type="domain" description="ATP-grasp" evidence="5">
    <location>
        <begin position="130"/>
        <end position="329"/>
    </location>
</feature>